<feature type="signal peptide" evidence="1">
    <location>
        <begin position="1"/>
        <end position="19"/>
    </location>
</feature>
<organism evidence="2 4">
    <name type="scientific">Aliidiomarina maris</name>
    <dbReference type="NCBI Taxonomy" id="531312"/>
    <lineage>
        <taxon>Bacteria</taxon>
        <taxon>Pseudomonadati</taxon>
        <taxon>Pseudomonadota</taxon>
        <taxon>Gammaproteobacteria</taxon>
        <taxon>Alteromonadales</taxon>
        <taxon>Idiomarinaceae</taxon>
        <taxon>Aliidiomarina</taxon>
    </lineage>
</organism>
<dbReference type="OrthoDB" id="9769898at2"/>
<evidence type="ECO:0000313" key="2">
    <source>
        <dbReference type="EMBL" id="RAK01462.1"/>
    </source>
</evidence>
<keyword evidence="5" id="KW-1185">Reference proteome</keyword>
<evidence type="ECO:0000313" key="4">
    <source>
        <dbReference type="Proteomes" id="UP000249203"/>
    </source>
</evidence>
<dbReference type="InterPro" id="IPR010281">
    <property type="entry name" value="DUF885"/>
</dbReference>
<evidence type="ECO:0000256" key="1">
    <source>
        <dbReference type="SAM" id="SignalP"/>
    </source>
</evidence>
<dbReference type="RefSeq" id="WP_111567955.1">
    <property type="nucleotide sequence ID" value="NZ_PIPK01000001.1"/>
</dbReference>
<dbReference type="PANTHER" id="PTHR33361:SF16">
    <property type="entry name" value="DUF885 DOMAIN-CONTAINING PROTEIN"/>
    <property type="match status" value="1"/>
</dbReference>
<dbReference type="PANTHER" id="PTHR33361">
    <property type="entry name" value="GLR0591 PROTEIN"/>
    <property type="match status" value="1"/>
</dbReference>
<gene>
    <name evidence="2" type="ORF">B0I24_10185</name>
    <name evidence="3" type="ORF">CWE07_00400</name>
</gene>
<dbReference type="AlphaFoldDB" id="A0A327X727"/>
<proteinExistence type="predicted"/>
<dbReference type="EMBL" id="PIPK01000001">
    <property type="protein sequence ID" value="RUO28299.1"/>
    <property type="molecule type" value="Genomic_DNA"/>
</dbReference>
<dbReference type="EMBL" id="QLMD01000001">
    <property type="protein sequence ID" value="RAK01462.1"/>
    <property type="molecule type" value="Genomic_DNA"/>
</dbReference>
<evidence type="ECO:0000313" key="3">
    <source>
        <dbReference type="EMBL" id="RUO28299.1"/>
    </source>
</evidence>
<sequence>MTHAKLAIALAAVIGVAQLAACSPQPQQQESAQTQRQQGEYLNQLFAEYFAADLQLNPLRATFLGDHRFNDRLENPFSEEQRTRQRMLEEEYLTALDLVDVEQLSAQDLLSYQIFKRDRETAIEGLQFPTHLLPVDQFYNIAGRYAMLGSGQSAQSFNHEDDYRAWAKRMQKIPAVLDQAIVNMEKGIAAGITQPRVLMEKALPQIQAHIVDDIQDSLFFQPIVNLPDAIDMDTQQVLSELYERVITDELLPAYQRLYDFIETTYLAHARTDSYGLGALPDGQAWYAYNVRWRTTTDMSAAEIHQLGLREVARIHENIQEIMHEVGFAGDLSEFFEFTQNDEQFIYASREAMLADYQAFAAMVDTRTPQLFHADMFPQADYEIRKVERFREQSASSGSYQSPSEDGSRPGIFYLNTYDLSARPTWAKGALTLHEAAPGHHYQIALQREMTDLPRFRRFGGETAFIEGWGLYAESLGEELGVYEPYDQFGALVAELWRSIRLVVDTGIHAKGWSRQQVLDYMHANAPVAEARAVSEAERFMALPGQALAYKIGQIEIRALRTEAEDALGENFDVRDFHREVLRHGSLPLSILREQIERWVAQEAS</sequence>
<dbReference type="Proteomes" id="UP000287865">
    <property type="component" value="Unassembled WGS sequence"/>
</dbReference>
<keyword evidence="1" id="KW-0732">Signal</keyword>
<protein>
    <submittedName>
        <fullName evidence="3">DUF885 domain-containing protein</fullName>
    </submittedName>
    <submittedName>
        <fullName evidence="2">Uncharacterized protein (DUF885 family)</fullName>
    </submittedName>
</protein>
<evidence type="ECO:0000313" key="5">
    <source>
        <dbReference type="Proteomes" id="UP000287865"/>
    </source>
</evidence>
<comment type="caution">
    <text evidence="2">The sequence shown here is derived from an EMBL/GenBank/DDBJ whole genome shotgun (WGS) entry which is preliminary data.</text>
</comment>
<dbReference type="Proteomes" id="UP000249203">
    <property type="component" value="Unassembled WGS sequence"/>
</dbReference>
<reference evidence="2 4" key="2">
    <citation type="submission" date="2018-06" db="EMBL/GenBank/DDBJ databases">
        <title>Genomic Encyclopedia of Type Strains, Phase III (KMG-III): the genomes of soil and plant-associated and newly described type strains.</title>
        <authorList>
            <person name="Whitman W."/>
        </authorList>
    </citation>
    <scope>NUCLEOTIDE SEQUENCE [LARGE SCALE GENOMIC DNA]</scope>
    <source>
        <strain evidence="2 4">CGMCC 1.15366</strain>
    </source>
</reference>
<accession>A0A327X727</accession>
<reference evidence="3 5" key="1">
    <citation type="journal article" date="2018" name="Front. Microbiol.">
        <title>Genome-Based Analysis Reveals the Taxonomy and Diversity of the Family Idiomarinaceae.</title>
        <authorList>
            <person name="Liu Y."/>
            <person name="Lai Q."/>
            <person name="Shao Z."/>
        </authorList>
    </citation>
    <scope>NUCLEOTIDE SEQUENCE [LARGE SCALE GENOMIC DNA]</scope>
    <source>
        <strain evidence="3 5">CF12-14</strain>
    </source>
</reference>
<feature type="chain" id="PRO_5016302326" evidence="1">
    <location>
        <begin position="20"/>
        <end position="604"/>
    </location>
</feature>
<name>A0A327X727_9GAMM</name>
<dbReference type="Pfam" id="PF05960">
    <property type="entry name" value="DUF885"/>
    <property type="match status" value="1"/>
</dbReference>